<dbReference type="PANTHER" id="PTHR46889">
    <property type="entry name" value="TRANSPOSASE INSF FOR INSERTION SEQUENCE IS3B-RELATED"/>
    <property type="match status" value="1"/>
</dbReference>
<dbReference type="InterPro" id="IPR050900">
    <property type="entry name" value="Transposase_IS3/IS150/IS904"/>
</dbReference>
<dbReference type="OrthoDB" id="9775203at2"/>
<protein>
    <submittedName>
        <fullName evidence="2">Integrase core domain-containing protein</fullName>
    </submittedName>
</protein>
<dbReference type="PROSITE" id="PS50994">
    <property type="entry name" value="INTEGRASE"/>
    <property type="match status" value="1"/>
</dbReference>
<dbReference type="Gene3D" id="3.30.420.10">
    <property type="entry name" value="Ribonuclease H-like superfamily/Ribonuclease H"/>
    <property type="match status" value="1"/>
</dbReference>
<dbReference type="SUPFAM" id="SSF53098">
    <property type="entry name" value="Ribonuclease H-like"/>
    <property type="match status" value="1"/>
</dbReference>
<dbReference type="EMBL" id="FQXJ01000003">
    <property type="protein sequence ID" value="SHH11222.1"/>
    <property type="molecule type" value="Genomic_DNA"/>
</dbReference>
<reference evidence="3" key="1">
    <citation type="submission" date="2016-11" db="EMBL/GenBank/DDBJ databases">
        <authorList>
            <person name="Varghese N."/>
            <person name="Submissions S."/>
        </authorList>
    </citation>
    <scope>NUCLEOTIDE SEQUENCE [LARGE SCALE GENOMIC DNA]</scope>
    <source>
        <strain evidence="3">DSM 15449</strain>
    </source>
</reference>
<dbReference type="PANTHER" id="PTHR46889:SF5">
    <property type="entry name" value="INTEGRASE PROTEIN"/>
    <property type="match status" value="1"/>
</dbReference>
<dbReference type="InterPro" id="IPR001584">
    <property type="entry name" value="Integrase_cat-core"/>
</dbReference>
<name>A0A1M5QB09_9FIRM</name>
<evidence type="ECO:0000313" key="3">
    <source>
        <dbReference type="Proteomes" id="UP000183954"/>
    </source>
</evidence>
<evidence type="ECO:0000313" key="2">
    <source>
        <dbReference type="EMBL" id="SHH11222.1"/>
    </source>
</evidence>
<keyword evidence="3" id="KW-1185">Reference proteome</keyword>
<proteinExistence type="predicted"/>
<dbReference type="Pfam" id="PF00665">
    <property type="entry name" value="rve"/>
    <property type="match status" value="1"/>
</dbReference>
<dbReference type="GO" id="GO:0003676">
    <property type="term" value="F:nucleic acid binding"/>
    <property type="evidence" value="ECO:0007669"/>
    <property type="project" value="InterPro"/>
</dbReference>
<accession>A0A1M5QB09</accession>
<evidence type="ECO:0000259" key="1">
    <source>
        <dbReference type="PROSITE" id="PS50994"/>
    </source>
</evidence>
<dbReference type="InterPro" id="IPR012337">
    <property type="entry name" value="RNaseH-like_sf"/>
</dbReference>
<dbReference type="InterPro" id="IPR036397">
    <property type="entry name" value="RNaseH_sf"/>
</dbReference>
<dbReference type="Proteomes" id="UP000183954">
    <property type="component" value="Unassembled WGS sequence"/>
</dbReference>
<gene>
    <name evidence="2" type="ORF">SAMN02746098_00198</name>
</gene>
<dbReference type="GO" id="GO:0015074">
    <property type="term" value="P:DNA integration"/>
    <property type="evidence" value="ECO:0007669"/>
    <property type="project" value="InterPro"/>
</dbReference>
<dbReference type="STRING" id="1121420.SAMN02746098_00198"/>
<sequence length="139" mass="15511">MDTSPGAPPDSNPKAANTVWVTDITYVYTLSRFAYLTSVMNLFSRKIIGWQVLDRLSTEHVLKAFENAIMNQKISQPVVIHSDRGVQFVSKSYLEGTPAAHFIHSSSKKGTPYNACIEAFHALIKPGINDLSQILFQRL</sequence>
<dbReference type="RefSeq" id="WP_159436880.1">
    <property type="nucleotide sequence ID" value="NZ_FQXJ01000003.1"/>
</dbReference>
<dbReference type="AlphaFoldDB" id="A0A1M5QB09"/>
<organism evidence="2 3">
    <name type="scientific">Desulfosporosinus lacus DSM 15449</name>
    <dbReference type="NCBI Taxonomy" id="1121420"/>
    <lineage>
        <taxon>Bacteria</taxon>
        <taxon>Bacillati</taxon>
        <taxon>Bacillota</taxon>
        <taxon>Clostridia</taxon>
        <taxon>Eubacteriales</taxon>
        <taxon>Desulfitobacteriaceae</taxon>
        <taxon>Desulfosporosinus</taxon>
    </lineage>
</organism>
<feature type="domain" description="Integrase catalytic" evidence="1">
    <location>
        <begin position="9"/>
        <end position="139"/>
    </location>
</feature>